<keyword evidence="3" id="KW-1185">Reference proteome</keyword>
<feature type="compositionally biased region" description="Low complexity" evidence="1">
    <location>
        <begin position="168"/>
        <end position="194"/>
    </location>
</feature>
<dbReference type="SUPFAM" id="SSF47598">
    <property type="entry name" value="Ribbon-helix-helix"/>
    <property type="match status" value="1"/>
</dbReference>
<sequence>MDLSRYLTRLHDDLIAAAALGDDRTQQIAASLAKATEPTLRLTLLTALSDFAKEVSAELEGSTVDARLNGDDVEIVIVHDADPDQASAQPDRTDFEQAMDDLGGNISRVTLRLVDNIKARAEEAANANGVSLNSWVGQAVRGALREQSTWSWEPPHARERRSEPQPPTATGTDGSTGTDGPSAAGPGATGPASSNEGPAERA</sequence>
<evidence type="ECO:0000256" key="1">
    <source>
        <dbReference type="SAM" id="MobiDB-lite"/>
    </source>
</evidence>
<evidence type="ECO:0000313" key="3">
    <source>
        <dbReference type="Proteomes" id="UP000642993"/>
    </source>
</evidence>
<dbReference type="InterPro" id="IPR008651">
    <property type="entry name" value="Uncharacterised_HicB"/>
</dbReference>
<gene>
    <name evidence="2" type="ORF">HT102_02880</name>
</gene>
<accession>A0A927JA32</accession>
<dbReference type="InterPro" id="IPR010985">
    <property type="entry name" value="Ribbon_hlx_hlx"/>
</dbReference>
<dbReference type="GO" id="GO:0006355">
    <property type="term" value="P:regulation of DNA-templated transcription"/>
    <property type="evidence" value="ECO:0007669"/>
    <property type="project" value="InterPro"/>
</dbReference>
<comment type="caution">
    <text evidence="2">The sequence shown here is derived from an EMBL/GenBank/DDBJ whole genome shotgun (WGS) entry which is preliminary data.</text>
</comment>
<protein>
    <submittedName>
        <fullName evidence="2">Toxin-antitoxin system HicB family antitoxin</fullName>
    </submittedName>
</protein>
<name>A0A927JA32_9ACTN</name>
<dbReference type="AlphaFoldDB" id="A0A927JA32"/>
<reference evidence="2" key="1">
    <citation type="submission" date="2020-09" db="EMBL/GenBank/DDBJ databases">
        <title>Hoyosella lacisalsi sp. nov., a halotolerant actinobacterium isolated from soil of Lake Gudzhirganskoe.</title>
        <authorList>
            <person name="Yang Q."/>
            <person name="Guo P.Y."/>
            <person name="Liu S.W."/>
            <person name="Li F.N."/>
            <person name="Sun C.H."/>
        </authorList>
    </citation>
    <scope>NUCLEOTIDE SEQUENCE</scope>
    <source>
        <strain evidence="2">G463</strain>
    </source>
</reference>
<evidence type="ECO:0000313" key="2">
    <source>
        <dbReference type="EMBL" id="MBD8505434.1"/>
    </source>
</evidence>
<dbReference type="RefSeq" id="WP_192037872.1">
    <property type="nucleotide sequence ID" value="NZ_JACYWE010000001.1"/>
</dbReference>
<dbReference type="Proteomes" id="UP000642993">
    <property type="component" value="Unassembled WGS sequence"/>
</dbReference>
<proteinExistence type="predicted"/>
<organism evidence="2 3">
    <name type="scientific">Lolliginicoccus lacisalsi</name>
    <dbReference type="NCBI Taxonomy" id="2742202"/>
    <lineage>
        <taxon>Bacteria</taxon>
        <taxon>Bacillati</taxon>
        <taxon>Actinomycetota</taxon>
        <taxon>Actinomycetes</taxon>
        <taxon>Mycobacteriales</taxon>
        <taxon>Hoyosellaceae</taxon>
        <taxon>Lolliginicoccus</taxon>
    </lineage>
</organism>
<dbReference type="EMBL" id="JACYWE010000001">
    <property type="protein sequence ID" value="MBD8505434.1"/>
    <property type="molecule type" value="Genomic_DNA"/>
</dbReference>
<dbReference type="Pfam" id="PF05534">
    <property type="entry name" value="HicB"/>
    <property type="match status" value="1"/>
</dbReference>
<feature type="region of interest" description="Disordered" evidence="1">
    <location>
        <begin position="146"/>
        <end position="202"/>
    </location>
</feature>